<evidence type="ECO:0000256" key="9">
    <source>
        <dbReference type="RuleBase" id="RU004005"/>
    </source>
</evidence>
<dbReference type="CDD" id="cd00336">
    <property type="entry name" value="Ribosomal_L22"/>
    <property type="match status" value="1"/>
</dbReference>
<sequence length="110" mass="12525">METRAAARFIRISPRKIRLVMDQVRGKKIGEAVSQLTFAPQKGARILKKLLDSALANAEQRANVDVDALYIKRIYADEGPTLKRWIPRAQGRATRIRKRTSHLTVVLDEM</sequence>
<dbReference type="PANTHER" id="PTHR13501">
    <property type="entry name" value="CHLOROPLAST 50S RIBOSOMAL PROTEIN L22-RELATED"/>
    <property type="match status" value="1"/>
</dbReference>
<accession>A0A445MS67</accession>
<dbReference type="InterPro" id="IPR018260">
    <property type="entry name" value="Ribosomal_uL22_CS"/>
</dbReference>
<dbReference type="GO" id="GO:0022625">
    <property type="term" value="C:cytosolic large ribosomal subunit"/>
    <property type="evidence" value="ECO:0007669"/>
    <property type="project" value="TreeGrafter"/>
</dbReference>
<dbReference type="InterPro" id="IPR047867">
    <property type="entry name" value="Ribosomal_uL22_bac/org-type"/>
</dbReference>
<dbReference type="AlphaFoldDB" id="A0A445MS67"/>
<keyword evidence="2 8" id="KW-0699">rRNA-binding</keyword>
<dbReference type="Gene3D" id="3.90.470.10">
    <property type="entry name" value="Ribosomal protein L22/L17"/>
    <property type="match status" value="1"/>
</dbReference>
<reference evidence="12" key="1">
    <citation type="submission" date="2018-01" db="EMBL/GenBank/DDBJ databases">
        <authorList>
            <person name="Regsiter A."/>
            <person name="William W."/>
        </authorList>
    </citation>
    <scope>NUCLEOTIDE SEQUENCE</scope>
    <source>
        <strain evidence="12">TRIP AH-1</strain>
    </source>
</reference>
<comment type="function">
    <text evidence="8">The globular domain of the protein is located near the polypeptide exit tunnel on the outside of the subunit, while an extended beta-hairpin is found that lines the wall of the exit tunnel in the center of the 70S ribosome.</text>
</comment>
<proteinExistence type="inferred from homology"/>
<evidence type="ECO:0000256" key="7">
    <source>
        <dbReference type="ARBA" id="ARBA00035207"/>
    </source>
</evidence>
<evidence type="ECO:0000256" key="8">
    <source>
        <dbReference type="HAMAP-Rule" id="MF_01331"/>
    </source>
</evidence>
<comment type="similarity">
    <text evidence="1 8 9">Belongs to the universal ribosomal protein uL22 family.</text>
</comment>
<keyword evidence="4 8" id="KW-0689">Ribosomal protein</keyword>
<evidence type="ECO:0000256" key="11">
    <source>
        <dbReference type="RuleBase" id="RU004008"/>
    </source>
</evidence>
<dbReference type="PANTHER" id="PTHR13501:SF8">
    <property type="entry name" value="LARGE RIBOSOMAL SUBUNIT PROTEIN UL22M"/>
    <property type="match status" value="1"/>
</dbReference>
<dbReference type="PROSITE" id="PS00464">
    <property type="entry name" value="RIBOSOMAL_L22"/>
    <property type="match status" value="1"/>
</dbReference>
<dbReference type="GO" id="GO:0019843">
    <property type="term" value="F:rRNA binding"/>
    <property type="evidence" value="ECO:0007669"/>
    <property type="project" value="UniProtKB-UniRule"/>
</dbReference>
<evidence type="ECO:0000256" key="2">
    <source>
        <dbReference type="ARBA" id="ARBA00022730"/>
    </source>
</evidence>
<gene>
    <name evidence="8 12" type="primary">rplV</name>
    <name evidence="12" type="ORF">PITCH_A1280025</name>
</gene>
<dbReference type="FunFam" id="3.90.470.10:FF:000011">
    <property type="entry name" value="50S ribosomal protein L22"/>
    <property type="match status" value="1"/>
</dbReference>
<evidence type="ECO:0000256" key="3">
    <source>
        <dbReference type="ARBA" id="ARBA00022884"/>
    </source>
</evidence>
<dbReference type="InterPro" id="IPR005727">
    <property type="entry name" value="Ribosomal_uL22_bac/chlpt-type"/>
</dbReference>
<evidence type="ECO:0000256" key="6">
    <source>
        <dbReference type="ARBA" id="ARBA00025084"/>
    </source>
</evidence>
<evidence type="ECO:0000256" key="5">
    <source>
        <dbReference type="ARBA" id="ARBA00023274"/>
    </source>
</evidence>
<dbReference type="HAMAP" id="MF_01331_B">
    <property type="entry name" value="Ribosomal_uL22_B"/>
    <property type="match status" value="1"/>
</dbReference>
<dbReference type="NCBIfam" id="TIGR01044">
    <property type="entry name" value="rplV_bact"/>
    <property type="match status" value="1"/>
</dbReference>
<dbReference type="Pfam" id="PF00237">
    <property type="entry name" value="Ribosomal_L22"/>
    <property type="match status" value="1"/>
</dbReference>
<comment type="function">
    <text evidence="8 11">This protein binds specifically to 23S rRNA; its binding is stimulated by other ribosomal proteins, e.g., L4, L17, and L20. It is important during the early stages of 50S assembly. It makes multiple contacts with different domains of the 23S rRNA in the assembled 50S subunit and ribosome.</text>
</comment>
<evidence type="ECO:0000256" key="4">
    <source>
        <dbReference type="ARBA" id="ARBA00022980"/>
    </source>
</evidence>
<evidence type="ECO:0000313" key="12">
    <source>
        <dbReference type="EMBL" id="SPD72279.1"/>
    </source>
</evidence>
<keyword evidence="5 8" id="KW-0687">Ribonucleoprotein</keyword>
<keyword evidence="3 8" id="KW-0694">RNA-binding</keyword>
<comment type="subunit">
    <text evidence="8 10">Part of the 50S ribosomal subunit.</text>
</comment>
<dbReference type="InterPro" id="IPR036394">
    <property type="entry name" value="Ribosomal_uL22_sf"/>
</dbReference>
<evidence type="ECO:0000256" key="10">
    <source>
        <dbReference type="RuleBase" id="RU004006"/>
    </source>
</evidence>
<protein>
    <recommendedName>
        <fullName evidence="7 8">Large ribosomal subunit protein uL22</fullName>
    </recommendedName>
</protein>
<evidence type="ECO:0000256" key="1">
    <source>
        <dbReference type="ARBA" id="ARBA00009451"/>
    </source>
</evidence>
<dbReference type="EMBL" id="OJIN01000033">
    <property type="protein sequence ID" value="SPD72279.1"/>
    <property type="molecule type" value="Genomic_DNA"/>
</dbReference>
<comment type="function">
    <text evidence="6">This protein binds specifically to 23S rRNA; its binding is stimulated by other ribosomal proteins, e.g. L4, L17, and L20. It is important during the early stages of 50S assembly. It makes multiple contacts with different domains of the 23S rRNA in the assembled 50S subunit and ribosome.</text>
</comment>
<organism evidence="12">
    <name type="scientific">uncultured Desulfobacterium sp</name>
    <dbReference type="NCBI Taxonomy" id="201089"/>
    <lineage>
        <taxon>Bacteria</taxon>
        <taxon>Pseudomonadati</taxon>
        <taxon>Thermodesulfobacteriota</taxon>
        <taxon>Desulfobacteria</taxon>
        <taxon>Desulfobacterales</taxon>
        <taxon>Desulfobacteriaceae</taxon>
        <taxon>Desulfobacterium</taxon>
        <taxon>environmental samples</taxon>
    </lineage>
</organism>
<dbReference type="InterPro" id="IPR001063">
    <property type="entry name" value="Ribosomal_uL22"/>
</dbReference>
<dbReference type="GO" id="GO:0006412">
    <property type="term" value="P:translation"/>
    <property type="evidence" value="ECO:0007669"/>
    <property type="project" value="UniProtKB-UniRule"/>
</dbReference>
<dbReference type="SUPFAM" id="SSF54843">
    <property type="entry name" value="Ribosomal protein L22"/>
    <property type="match status" value="1"/>
</dbReference>
<dbReference type="GO" id="GO:0003735">
    <property type="term" value="F:structural constituent of ribosome"/>
    <property type="evidence" value="ECO:0007669"/>
    <property type="project" value="InterPro"/>
</dbReference>
<name>A0A445MS67_9BACT</name>